<dbReference type="PANTHER" id="PTHR43133">
    <property type="entry name" value="RNA POLYMERASE ECF-TYPE SIGMA FACTO"/>
    <property type="match status" value="1"/>
</dbReference>
<dbReference type="Pfam" id="PF08281">
    <property type="entry name" value="Sigma70_r4_2"/>
    <property type="match status" value="1"/>
</dbReference>
<dbReference type="Gene3D" id="1.10.10.10">
    <property type="entry name" value="Winged helix-like DNA-binding domain superfamily/Winged helix DNA-binding domain"/>
    <property type="match status" value="1"/>
</dbReference>
<evidence type="ECO:0000256" key="1">
    <source>
        <dbReference type="ARBA" id="ARBA00010641"/>
    </source>
</evidence>
<keyword evidence="4" id="KW-0804">Transcription</keyword>
<evidence type="ECO:0000256" key="3">
    <source>
        <dbReference type="ARBA" id="ARBA00023082"/>
    </source>
</evidence>
<dbReference type="SUPFAM" id="SSF88659">
    <property type="entry name" value="Sigma3 and sigma4 domains of RNA polymerase sigma factors"/>
    <property type="match status" value="1"/>
</dbReference>
<feature type="domain" description="RNA polymerase sigma-70 region 2" evidence="5">
    <location>
        <begin position="44"/>
        <end position="94"/>
    </location>
</feature>
<dbReference type="InterPro" id="IPR013249">
    <property type="entry name" value="RNA_pol_sigma70_r4_t2"/>
</dbReference>
<dbReference type="Pfam" id="PF04542">
    <property type="entry name" value="Sigma70_r2"/>
    <property type="match status" value="1"/>
</dbReference>
<evidence type="ECO:0000259" key="5">
    <source>
        <dbReference type="Pfam" id="PF04542"/>
    </source>
</evidence>
<evidence type="ECO:0000256" key="2">
    <source>
        <dbReference type="ARBA" id="ARBA00023015"/>
    </source>
</evidence>
<dbReference type="CDD" id="cd06171">
    <property type="entry name" value="Sigma70_r4"/>
    <property type="match status" value="1"/>
</dbReference>
<evidence type="ECO:0000256" key="4">
    <source>
        <dbReference type="ARBA" id="ARBA00023163"/>
    </source>
</evidence>
<dbReference type="EMBL" id="BAQP01000140">
    <property type="protein sequence ID" value="GBQ25350.1"/>
    <property type="molecule type" value="Genomic_DNA"/>
</dbReference>
<accession>A0ABQ0P878</accession>
<sequence length="185" mass="21119">MIHGGGTCARHIQQWYVRSLPQRDRMSEWVRSQSSWSLLLLRIQRRTGRSDADDLLQSAFLKLLELKPGNIRNVEAYLVRAAQNAACDSVRRERNGPISFVDDEHMQSVPCTGPTPVETAMSRQRLDTLARSIQDLDERTKEIFLLHRIEGLSYPQIAERVGCTVSNVEKHISKTLVLLAKRLLD</sequence>
<dbReference type="InterPro" id="IPR014284">
    <property type="entry name" value="RNA_pol_sigma-70_dom"/>
</dbReference>
<evidence type="ECO:0000259" key="6">
    <source>
        <dbReference type="Pfam" id="PF08281"/>
    </source>
</evidence>
<dbReference type="InterPro" id="IPR007627">
    <property type="entry name" value="RNA_pol_sigma70_r2"/>
</dbReference>
<comment type="caution">
    <text evidence="7">The sequence shown here is derived from an EMBL/GenBank/DDBJ whole genome shotgun (WGS) entry which is preliminary data.</text>
</comment>
<evidence type="ECO:0000313" key="8">
    <source>
        <dbReference type="Proteomes" id="UP001060895"/>
    </source>
</evidence>
<keyword evidence="3" id="KW-0731">Sigma factor</keyword>
<dbReference type="SUPFAM" id="SSF88946">
    <property type="entry name" value="Sigma2 domain of RNA polymerase sigma factors"/>
    <property type="match status" value="1"/>
</dbReference>
<dbReference type="PANTHER" id="PTHR43133:SF63">
    <property type="entry name" value="RNA POLYMERASE SIGMA FACTOR FECI-RELATED"/>
    <property type="match status" value="1"/>
</dbReference>
<comment type="similarity">
    <text evidence="1">Belongs to the sigma-70 factor family. ECF subfamily.</text>
</comment>
<dbReference type="InterPro" id="IPR013325">
    <property type="entry name" value="RNA_pol_sigma_r2"/>
</dbReference>
<dbReference type="InterPro" id="IPR013324">
    <property type="entry name" value="RNA_pol_sigma_r3/r4-like"/>
</dbReference>
<gene>
    <name evidence="7" type="ORF">AA12717_2035</name>
</gene>
<dbReference type="NCBIfam" id="TIGR02937">
    <property type="entry name" value="sigma70-ECF"/>
    <property type="match status" value="1"/>
</dbReference>
<dbReference type="Proteomes" id="UP001060895">
    <property type="component" value="Unassembled WGS sequence"/>
</dbReference>
<proteinExistence type="inferred from homology"/>
<dbReference type="InterPro" id="IPR039425">
    <property type="entry name" value="RNA_pol_sigma-70-like"/>
</dbReference>
<dbReference type="InterPro" id="IPR036388">
    <property type="entry name" value="WH-like_DNA-bd_sf"/>
</dbReference>
<dbReference type="Gene3D" id="1.10.1740.10">
    <property type="match status" value="1"/>
</dbReference>
<keyword evidence="2" id="KW-0805">Transcription regulation</keyword>
<keyword evidence="8" id="KW-1185">Reference proteome</keyword>
<feature type="domain" description="RNA polymerase sigma factor 70 region 4 type 2" evidence="6">
    <location>
        <begin position="129"/>
        <end position="176"/>
    </location>
</feature>
<protein>
    <submittedName>
        <fullName evidence="7">RNA polymerase sigma-24 factor</fullName>
    </submittedName>
</protein>
<evidence type="ECO:0000313" key="7">
    <source>
        <dbReference type="EMBL" id="GBQ25350.1"/>
    </source>
</evidence>
<name>A0ABQ0P878_9PROT</name>
<organism evidence="7 8">
    <name type="scientific">Gluconacetobacter sacchari DSM 12717</name>
    <dbReference type="NCBI Taxonomy" id="1307940"/>
    <lineage>
        <taxon>Bacteria</taxon>
        <taxon>Pseudomonadati</taxon>
        <taxon>Pseudomonadota</taxon>
        <taxon>Alphaproteobacteria</taxon>
        <taxon>Acetobacterales</taxon>
        <taxon>Acetobacteraceae</taxon>
        <taxon>Gluconacetobacter</taxon>
    </lineage>
</organism>
<reference evidence="7" key="1">
    <citation type="submission" date="2013-04" db="EMBL/GenBank/DDBJ databases">
        <title>The genome sequencing project of 58 acetic acid bacteria.</title>
        <authorList>
            <person name="Okamoto-Kainuma A."/>
            <person name="Ishikawa M."/>
            <person name="Umino S."/>
            <person name="Koizumi Y."/>
            <person name="Shiwa Y."/>
            <person name="Yoshikawa H."/>
            <person name="Matsutani M."/>
            <person name="Matsushita K."/>
        </authorList>
    </citation>
    <scope>NUCLEOTIDE SEQUENCE</scope>
    <source>
        <strain evidence="7">DSM 12717</strain>
    </source>
</reference>